<dbReference type="AlphaFoldDB" id="A0A2X0MRX2"/>
<dbReference type="Proteomes" id="UP000249723">
    <property type="component" value="Unassembled WGS sequence"/>
</dbReference>
<reference evidence="2" key="1">
    <citation type="submission" date="2016-10" db="EMBL/GenBank/DDBJ databases">
        <authorList>
            <person name="Jeantristanb JTB J.-T."/>
            <person name="Ricardo R."/>
        </authorList>
    </citation>
    <scope>NUCLEOTIDE SEQUENCE [LARGE SCALE GENOMIC DNA]</scope>
</reference>
<evidence type="ECO:0000313" key="1">
    <source>
        <dbReference type="EMBL" id="SCZ95214.1"/>
    </source>
</evidence>
<name>A0A2X0MRX2_9BASI</name>
<organism evidence="1 2">
    <name type="scientific">Microbotryum saponariae</name>
    <dbReference type="NCBI Taxonomy" id="289078"/>
    <lineage>
        <taxon>Eukaryota</taxon>
        <taxon>Fungi</taxon>
        <taxon>Dikarya</taxon>
        <taxon>Basidiomycota</taxon>
        <taxon>Pucciniomycotina</taxon>
        <taxon>Microbotryomycetes</taxon>
        <taxon>Microbotryales</taxon>
        <taxon>Microbotryaceae</taxon>
        <taxon>Microbotryum</taxon>
    </lineage>
</organism>
<keyword evidence="2" id="KW-1185">Reference proteome</keyword>
<proteinExistence type="predicted"/>
<protein>
    <submittedName>
        <fullName evidence="1">BZ3500_MvSof-1268-A1-R1_Chr11-2g03359 protein</fullName>
    </submittedName>
</protein>
<accession>A0A2X0MRX2</accession>
<evidence type="ECO:0000313" key="2">
    <source>
        <dbReference type="Proteomes" id="UP000249723"/>
    </source>
</evidence>
<sequence>MDVAIASVPASSRVQASTAPDKVYGAFPSDLMATLVASRKHQPDSPQCNALDKCIFTSPLVPYRTLADLRPFVRARPQSLCFLPLCFCDRWAMARVKTRTASIRSRKFELTRLLAPRHSHCPDRICLAILLTIQVGNTPTCFNRDEKHLSKNLRSACAVPCRNCSGT</sequence>
<dbReference type="EMBL" id="FMWP01000061">
    <property type="protein sequence ID" value="SCZ95214.1"/>
    <property type="molecule type" value="Genomic_DNA"/>
</dbReference>
<gene>
    <name evidence="1" type="ORF">BZ3500_MVSOF-1268-A1-R1_CHR11-2G03359</name>
</gene>